<keyword evidence="2" id="KW-0732">Signal</keyword>
<proteinExistence type="predicted"/>
<gene>
    <name evidence="3" type="ORF">SAMN05444007_111147</name>
</gene>
<dbReference type="STRING" id="1227549.SAMN05444007_111147"/>
<feature type="region of interest" description="Disordered" evidence="1">
    <location>
        <begin position="139"/>
        <end position="169"/>
    </location>
</feature>
<feature type="chain" id="PRO_5011794552" description="HEAT repeat domain-containing protein" evidence="2">
    <location>
        <begin position="21"/>
        <end position="719"/>
    </location>
</feature>
<protein>
    <recommendedName>
        <fullName evidence="5">HEAT repeat domain-containing protein</fullName>
    </recommendedName>
</protein>
<organism evidence="3 4">
    <name type="scientific">Cribrihabitans marinus</name>
    <dbReference type="NCBI Taxonomy" id="1227549"/>
    <lineage>
        <taxon>Bacteria</taxon>
        <taxon>Pseudomonadati</taxon>
        <taxon>Pseudomonadota</taxon>
        <taxon>Alphaproteobacteria</taxon>
        <taxon>Rhodobacterales</taxon>
        <taxon>Paracoccaceae</taxon>
        <taxon>Cribrihabitans</taxon>
    </lineage>
</organism>
<evidence type="ECO:0000256" key="1">
    <source>
        <dbReference type="SAM" id="MobiDB-lite"/>
    </source>
</evidence>
<evidence type="ECO:0000256" key="2">
    <source>
        <dbReference type="SAM" id="SignalP"/>
    </source>
</evidence>
<accession>A0A1H7DHK8</accession>
<evidence type="ECO:0000313" key="4">
    <source>
        <dbReference type="Proteomes" id="UP000199379"/>
    </source>
</evidence>
<feature type="signal peptide" evidence="2">
    <location>
        <begin position="1"/>
        <end position="20"/>
    </location>
</feature>
<evidence type="ECO:0000313" key="3">
    <source>
        <dbReference type="EMBL" id="SEK01311.1"/>
    </source>
</evidence>
<dbReference type="Proteomes" id="UP000199379">
    <property type="component" value="Unassembled WGS sequence"/>
</dbReference>
<evidence type="ECO:0008006" key="5">
    <source>
        <dbReference type="Google" id="ProtNLM"/>
    </source>
</evidence>
<dbReference type="AlphaFoldDB" id="A0A1H7DHK8"/>
<dbReference type="OrthoDB" id="7847197at2"/>
<feature type="compositionally biased region" description="Low complexity" evidence="1">
    <location>
        <begin position="149"/>
        <end position="169"/>
    </location>
</feature>
<name>A0A1H7DHK8_9RHOB</name>
<dbReference type="EMBL" id="FNYD01000011">
    <property type="protein sequence ID" value="SEK01311.1"/>
    <property type="molecule type" value="Genomic_DNA"/>
</dbReference>
<dbReference type="RefSeq" id="WP_092370164.1">
    <property type="nucleotide sequence ID" value="NZ_BMGV01000011.1"/>
</dbReference>
<sequence length="719" mass="77271">MRWHHALLLCLWLVATPLSAQTVTVRSGEHGSFTRLTIPLPDGVTWSLEQSGRLARLRLDGGDVTFGLDRIFDRIGRNRLTEIRVDGSDGRLELRLACRCVVNGRLADGSLLVLDIRPGEPPDRPDPLRLPLSFDMAGLAGLHDPDAPNPGDDGSPGPASPIASRSAPAISAQDRLLSQIRRAVRQDLLNAMPNPPDRSAVSSRPELAGDGDHLAVITAIDRDMQGASLRGPGSSAADICLPEDSLAIETWGGDAPFEQQVGPLRARLFREFDRADPETARTLARLYLHFGFGAEAATVLELLPDARDRDKALVSLAHLLDRRPEPPGLSLRDQAACRTVAAMWAVLAGGDSPPAELDQDAVLRGFARLPKHLRPEIGPRLAEALVRAGRTEAASTVLRAVRRTVPGSPPPVAMAEAELAAAIGNPDMRRDKLVRVLDAQSDPQEAPRALLALVETAWTERSGLAAETVALAAAFAAELRHTELGAELRQAHLLALALSGEFDPAFEALAADDRLDPEDVRVTRNRLVTLTAESADDITFLTHVLADLTPRPGALDPQTIDRIGARLLKIGFADEAFAILDTPFEVTASDTRRLLRAEAAISSGRPNRALLDLLDHPDDTATALRARALMAIGNLEEAGAQARAAGLVDLAAQAAWQDDRWTAMPPNAPESYRTATELARALDRPPPPGPYARLSDARALLEDSNGARERIDALLSVIE</sequence>
<reference evidence="3 4" key="1">
    <citation type="submission" date="2016-10" db="EMBL/GenBank/DDBJ databases">
        <authorList>
            <person name="de Groot N.N."/>
        </authorList>
    </citation>
    <scope>NUCLEOTIDE SEQUENCE [LARGE SCALE GENOMIC DNA]</scope>
    <source>
        <strain evidence="3 4">DSM 29340</strain>
    </source>
</reference>
<keyword evidence="4" id="KW-1185">Reference proteome</keyword>